<reference evidence="6" key="1">
    <citation type="journal article" date="2020" name="bioRxiv">
        <title>Whole genome comparisons of ergot fungi reveals the divergence and evolution of species within the genus Claviceps are the result of varying mechanisms driving genome evolution and host range expansion.</title>
        <authorList>
            <person name="Wyka S.A."/>
            <person name="Mondo S.J."/>
            <person name="Liu M."/>
            <person name="Dettman J."/>
            <person name="Nalam V."/>
            <person name="Broders K.D."/>
        </authorList>
    </citation>
    <scope>NUCLEOTIDE SEQUENCE</scope>
    <source>
        <strain evidence="6">CCC 489</strain>
    </source>
</reference>
<comment type="catalytic activity">
    <reaction evidence="2">
        <text>L-threonyl-[protein] + ATP = O-phospho-L-threonyl-[protein] + ADP + H(+)</text>
        <dbReference type="Rhea" id="RHEA:46608"/>
        <dbReference type="Rhea" id="RHEA-COMP:11060"/>
        <dbReference type="Rhea" id="RHEA-COMP:11605"/>
        <dbReference type="ChEBI" id="CHEBI:15378"/>
        <dbReference type="ChEBI" id="CHEBI:30013"/>
        <dbReference type="ChEBI" id="CHEBI:30616"/>
        <dbReference type="ChEBI" id="CHEBI:61977"/>
        <dbReference type="ChEBI" id="CHEBI:456216"/>
        <dbReference type="EC" id="2.7.11.1"/>
    </reaction>
</comment>
<feature type="signal peptide" evidence="4">
    <location>
        <begin position="1"/>
        <end position="22"/>
    </location>
</feature>
<comment type="catalytic activity">
    <reaction evidence="3">
        <text>L-seryl-[protein] + ATP = O-phospho-L-seryl-[protein] + ADP + H(+)</text>
        <dbReference type="Rhea" id="RHEA:17989"/>
        <dbReference type="Rhea" id="RHEA-COMP:9863"/>
        <dbReference type="Rhea" id="RHEA-COMP:11604"/>
        <dbReference type="ChEBI" id="CHEBI:15378"/>
        <dbReference type="ChEBI" id="CHEBI:29999"/>
        <dbReference type="ChEBI" id="CHEBI:30616"/>
        <dbReference type="ChEBI" id="CHEBI:83421"/>
        <dbReference type="ChEBI" id="CHEBI:456216"/>
        <dbReference type="EC" id="2.7.11.1"/>
    </reaction>
</comment>
<keyword evidence="4" id="KW-0732">Signal</keyword>
<dbReference type="Proteomes" id="UP000811619">
    <property type="component" value="Unassembled WGS sequence"/>
</dbReference>
<keyword evidence="7" id="KW-1185">Reference proteome</keyword>
<dbReference type="CDD" id="cd05120">
    <property type="entry name" value="APH_ChoK_like"/>
    <property type="match status" value="1"/>
</dbReference>
<dbReference type="Gene3D" id="3.90.1200.10">
    <property type="match status" value="1"/>
</dbReference>
<dbReference type="OrthoDB" id="8300194at2759"/>
<evidence type="ECO:0000256" key="4">
    <source>
        <dbReference type="SAM" id="SignalP"/>
    </source>
</evidence>
<organism evidence="6 7">
    <name type="scientific">Claviceps africana</name>
    <dbReference type="NCBI Taxonomy" id="83212"/>
    <lineage>
        <taxon>Eukaryota</taxon>
        <taxon>Fungi</taxon>
        <taxon>Dikarya</taxon>
        <taxon>Ascomycota</taxon>
        <taxon>Pezizomycotina</taxon>
        <taxon>Sordariomycetes</taxon>
        <taxon>Hypocreomycetidae</taxon>
        <taxon>Hypocreales</taxon>
        <taxon>Clavicipitaceae</taxon>
        <taxon>Claviceps</taxon>
    </lineage>
</organism>
<evidence type="ECO:0000256" key="2">
    <source>
        <dbReference type="ARBA" id="ARBA00047899"/>
    </source>
</evidence>
<dbReference type="SUPFAM" id="SSF56112">
    <property type="entry name" value="Protein kinase-like (PK-like)"/>
    <property type="match status" value="1"/>
</dbReference>
<dbReference type="PROSITE" id="PS00109">
    <property type="entry name" value="PROTEIN_KINASE_TYR"/>
    <property type="match status" value="1"/>
</dbReference>
<dbReference type="GO" id="GO:0004674">
    <property type="term" value="F:protein serine/threonine kinase activity"/>
    <property type="evidence" value="ECO:0007669"/>
    <property type="project" value="UniProtKB-EC"/>
</dbReference>
<evidence type="ECO:0000259" key="5">
    <source>
        <dbReference type="Pfam" id="PF01636"/>
    </source>
</evidence>
<dbReference type="InterPro" id="IPR008266">
    <property type="entry name" value="Tyr_kinase_AS"/>
</dbReference>
<dbReference type="InterPro" id="IPR002575">
    <property type="entry name" value="Aminoglycoside_PTrfase"/>
</dbReference>
<dbReference type="EC" id="2.7.11.1" evidence="1"/>
<evidence type="ECO:0000313" key="7">
    <source>
        <dbReference type="Proteomes" id="UP000811619"/>
    </source>
</evidence>
<dbReference type="InterPro" id="IPR051678">
    <property type="entry name" value="AGP_Transferase"/>
</dbReference>
<dbReference type="InterPro" id="IPR011009">
    <property type="entry name" value="Kinase-like_dom_sf"/>
</dbReference>
<evidence type="ECO:0000256" key="3">
    <source>
        <dbReference type="ARBA" id="ARBA00048679"/>
    </source>
</evidence>
<dbReference type="PANTHER" id="PTHR21310:SF55">
    <property type="entry name" value="AMINOGLYCOSIDE PHOSPHOTRANSFERASE DOMAIN-CONTAINING PROTEIN"/>
    <property type="match status" value="1"/>
</dbReference>
<feature type="domain" description="Aminoglycoside phosphotransferase" evidence="5">
    <location>
        <begin position="50"/>
        <end position="227"/>
    </location>
</feature>
<dbReference type="PANTHER" id="PTHR21310">
    <property type="entry name" value="AMINOGLYCOSIDE PHOSPHOTRANSFERASE-RELATED-RELATED"/>
    <property type="match status" value="1"/>
</dbReference>
<accession>A0A8K0JBJ0</accession>
<comment type="caution">
    <text evidence="6">The sequence shown here is derived from an EMBL/GenBank/DDBJ whole genome shotgun (WGS) entry which is preliminary data.</text>
</comment>
<dbReference type="Pfam" id="PF01636">
    <property type="entry name" value="APH"/>
    <property type="match status" value="1"/>
</dbReference>
<name>A0A8K0JBJ0_9HYPO</name>
<gene>
    <name evidence="6" type="ORF">E4U42_007032</name>
</gene>
<dbReference type="EMBL" id="SRPY01000077">
    <property type="protein sequence ID" value="KAG5929128.1"/>
    <property type="molecule type" value="Genomic_DNA"/>
</dbReference>
<protein>
    <recommendedName>
        <fullName evidence="1">non-specific serine/threonine protein kinase</fullName>
        <ecNumber evidence="1">2.7.11.1</ecNumber>
    </recommendedName>
</protein>
<evidence type="ECO:0000256" key="1">
    <source>
        <dbReference type="ARBA" id="ARBA00012513"/>
    </source>
</evidence>
<sequence>MWWLFNLSIGSLLHLRTRLWLGRLLFRPLSGDRLTRVSWHRVIKGPCRPTEVEAMQYVAAHTTVPVPKLFAVHIDDGEIYIEMAYITGTTLEGGWDGLSTDQKSVIFAELKQHVSSLRELSPPVEGMVSSALQNPAWDARVGHNLFGPVSLNEFHSVVRGHLVMEDVAQYLGEGVVRMHTAPYRICFTHADLAARNIMIRNGHIAAIIDWDFAGWYPEYWEFTKAQYTELGGGSREFVFDALPCYEAELEAERILWDRLPTMGSTYTAHRHGVVIKHAGSAPSKAWMEARRSCQQVDLWAVYLARHPYSVS</sequence>
<feature type="chain" id="PRO_5035434284" description="non-specific serine/threonine protein kinase" evidence="4">
    <location>
        <begin position="23"/>
        <end position="311"/>
    </location>
</feature>
<evidence type="ECO:0000313" key="6">
    <source>
        <dbReference type="EMBL" id="KAG5929128.1"/>
    </source>
</evidence>
<proteinExistence type="predicted"/>
<dbReference type="AlphaFoldDB" id="A0A8K0JBJ0"/>